<feature type="signal peptide" evidence="2">
    <location>
        <begin position="1"/>
        <end position="24"/>
    </location>
</feature>
<protein>
    <recommendedName>
        <fullName evidence="5">Neutral/alkaline non-lysosomal ceramidase N-terminal domain-containing protein</fullName>
    </recommendedName>
</protein>
<proteinExistence type="predicted"/>
<keyword evidence="4" id="KW-1185">Reference proteome</keyword>
<evidence type="ECO:0000313" key="3">
    <source>
        <dbReference type="EMBL" id="MXP26715.1"/>
    </source>
</evidence>
<keyword evidence="2" id="KW-0732">Signal</keyword>
<evidence type="ECO:0008006" key="5">
    <source>
        <dbReference type="Google" id="ProtNLM"/>
    </source>
</evidence>
<dbReference type="AlphaFoldDB" id="A0A845AD53"/>
<dbReference type="Proteomes" id="UP000460561">
    <property type="component" value="Unassembled WGS sequence"/>
</dbReference>
<comment type="caution">
    <text evidence="3">The sequence shown here is derived from an EMBL/GenBank/DDBJ whole genome shotgun (WGS) entry which is preliminary data.</text>
</comment>
<evidence type="ECO:0000256" key="2">
    <source>
        <dbReference type="SAM" id="SignalP"/>
    </source>
</evidence>
<evidence type="ECO:0000313" key="4">
    <source>
        <dbReference type="Proteomes" id="UP000460561"/>
    </source>
</evidence>
<dbReference type="OrthoDB" id="622550at2"/>
<gene>
    <name evidence="3" type="ORF">GRI39_11780</name>
</gene>
<reference evidence="3 4" key="1">
    <citation type="submission" date="2019-12" db="EMBL/GenBank/DDBJ databases">
        <title>Genomic-based taxomic classification of the family Erythrobacteraceae.</title>
        <authorList>
            <person name="Xu L."/>
        </authorList>
    </citation>
    <scope>NUCLEOTIDE SEQUENCE [LARGE SCALE GENOMIC DNA]</scope>
    <source>
        <strain evidence="3 4">DSM 18604</strain>
    </source>
</reference>
<accession>A0A845AD53</accession>
<feature type="chain" id="PRO_5032897022" description="Neutral/alkaline non-lysosomal ceramidase N-terminal domain-containing protein" evidence="2">
    <location>
        <begin position="25"/>
        <end position="458"/>
    </location>
</feature>
<sequence>MRALRWTVMALVLAFQASICSAQAPLGSSQVSLQAGAAKLDITPDKKDWPPHIEGVLDPVHVRALVLDDGKTRAAMVTVDSVALTTESWDHITAAAERELHIPRKQFLLSASHSHSAFFKGEAFEKQVLTALREAAVKLEPATVSYGTGRSYINVNRNMVDKQSHQWREGPNYDGPSDKTVAVLRFSNIDGTPIAVYYNYAVHGVVTGMLDQFSGDIPGVTSDYIENALGDDAVALWSMGAAGDQNPIFFQQTYDLRAIRVANFAKKGEDISNSMPPGGQGLNKNNPVIAKLFDQQKQMVNTYGQMLGEEVLHVLRANMERPQASADLEGVQESVTCPGRTRTDSGRAGHPGTYVDGKPVDIRLGVLRIGDTIIGAVDAELFTMIGQRFKRESPYKHTILATLTNGASSSGYIPDEAAFGYNTFEVLSSKVKPGCAEGAIVNGLLDLINETDQMERAD</sequence>
<name>A0A845AD53_9SPHN</name>
<dbReference type="EMBL" id="WTYQ01000004">
    <property type="protein sequence ID" value="MXP26715.1"/>
    <property type="molecule type" value="Genomic_DNA"/>
</dbReference>
<feature type="region of interest" description="Disordered" evidence="1">
    <location>
        <begin position="325"/>
        <end position="352"/>
    </location>
</feature>
<organism evidence="3 4">
    <name type="scientific">Altericroceibacterium indicum</name>
    <dbReference type="NCBI Taxonomy" id="374177"/>
    <lineage>
        <taxon>Bacteria</taxon>
        <taxon>Pseudomonadati</taxon>
        <taxon>Pseudomonadota</taxon>
        <taxon>Alphaproteobacteria</taxon>
        <taxon>Sphingomonadales</taxon>
        <taxon>Erythrobacteraceae</taxon>
        <taxon>Altericroceibacterium</taxon>
    </lineage>
</organism>
<evidence type="ECO:0000256" key="1">
    <source>
        <dbReference type="SAM" id="MobiDB-lite"/>
    </source>
</evidence>